<protein>
    <submittedName>
        <fullName evidence="1">Addiction module antidote protein</fullName>
    </submittedName>
</protein>
<dbReference type="InterPro" id="IPR014057">
    <property type="entry name" value="HI1420"/>
</dbReference>
<accession>A0A369XXD0</accession>
<dbReference type="Pfam" id="PF21716">
    <property type="entry name" value="dnstrm_HI1420"/>
    <property type="match status" value="1"/>
</dbReference>
<evidence type="ECO:0000313" key="2">
    <source>
        <dbReference type="Proteomes" id="UP000253831"/>
    </source>
</evidence>
<dbReference type="PANTHER" id="PTHR40275">
    <property type="entry name" value="SSL7038 PROTEIN"/>
    <property type="match status" value="1"/>
</dbReference>
<dbReference type="EMBL" id="QPGA01000003">
    <property type="protein sequence ID" value="RDE52008.1"/>
    <property type="molecule type" value="Genomic_DNA"/>
</dbReference>
<organism evidence="1 2">
    <name type="scientific">Candidatus Accumulibacter meliphilus</name>
    <dbReference type="NCBI Taxonomy" id="2211374"/>
    <lineage>
        <taxon>Bacteria</taxon>
        <taxon>Pseudomonadati</taxon>
        <taxon>Pseudomonadota</taxon>
        <taxon>Betaproteobacteria</taxon>
        <taxon>Candidatus Accumulibacter</taxon>
    </lineage>
</organism>
<comment type="caution">
    <text evidence="1">The sequence shown here is derived from an EMBL/GenBank/DDBJ whole genome shotgun (WGS) entry which is preliminary data.</text>
</comment>
<proteinExistence type="predicted"/>
<reference evidence="1 2" key="1">
    <citation type="submission" date="2018-05" db="EMBL/GenBank/DDBJ databases">
        <title>Integrated omic analyses show evidence that a Ca. Accumulibacter phosphatis strain performs denitrification under micro-aerobic conditions.</title>
        <authorList>
            <person name="Camejo P.Y."/>
            <person name="Katherine M.D."/>
            <person name="Daniel N.R."/>
        </authorList>
    </citation>
    <scope>NUCLEOTIDE SEQUENCE [LARGE SCALE GENOMIC DNA]</scope>
    <source>
        <strain evidence="1">UW-LDO-IC</strain>
    </source>
</reference>
<sequence length="106" mass="11225">MMNGKSRAHGDATIESFRNDPVFAAEYLNAVLADGDQAELLTALRYMAAAFGGVTGLADQTALNATTLYRTLSPQGNPELRSLTAILKAMGMRLAVQPDVGPRSVV</sequence>
<evidence type="ECO:0000313" key="1">
    <source>
        <dbReference type="EMBL" id="RDE52008.1"/>
    </source>
</evidence>
<name>A0A369XXD0_9PROT</name>
<dbReference type="PANTHER" id="PTHR40275:SF1">
    <property type="entry name" value="SSL7038 PROTEIN"/>
    <property type="match status" value="1"/>
</dbReference>
<dbReference type="Proteomes" id="UP000253831">
    <property type="component" value="Unassembled WGS sequence"/>
</dbReference>
<dbReference type="AlphaFoldDB" id="A0A369XXD0"/>
<gene>
    <name evidence="1" type="ORF">DVS81_03590</name>
</gene>